<evidence type="ECO:0000259" key="2">
    <source>
        <dbReference type="PROSITE" id="PS50263"/>
    </source>
</evidence>
<evidence type="ECO:0000313" key="4">
    <source>
        <dbReference type="Proteomes" id="UP001233271"/>
    </source>
</evidence>
<dbReference type="InterPro" id="IPR050345">
    <property type="entry name" value="Aliph_Amidase/BUP"/>
</dbReference>
<dbReference type="PANTHER" id="PTHR43674:SF16">
    <property type="entry name" value="CARBON-NITROGEN FAMILY, PUTATIVE (AFU_ORTHOLOGUE AFUA_5G02350)-RELATED"/>
    <property type="match status" value="1"/>
</dbReference>
<feature type="domain" description="CN hydrolase" evidence="2">
    <location>
        <begin position="4"/>
        <end position="306"/>
    </location>
</feature>
<sequence>MPKLRIALAQTSPVSASLGTIPEQPFTNIDTNLRDIAARVAEAKANGADVVVIPEYGTQGIVDGRQYLTFPAEHIFTFLRKVALNNGVCLVGTVVVGTPHAAVTRLMPRHSPFHHLLDPSVQTQTGEQMEWAEWMHEYVQTQETQPMLKNEAFFIDEKGEMVGAYTKRNLWHPERNYLTAGQNGNRAFDTKWGKAGLLICWDMSHPSDAQALADQGVDLIFVPTYWTATDSHPQLLEFEHEPDYERKMVTSLCFARACETETVWVMCNPGGGGEFMGGSGVWQPLRGRVGGFTASDVGIAYVDIDTDGLKAARELYKIREDFASTALERHVK</sequence>
<dbReference type="GeneID" id="85492956"/>
<dbReference type="SUPFAM" id="SSF56317">
    <property type="entry name" value="Carbon-nitrogen hydrolase"/>
    <property type="match status" value="1"/>
</dbReference>
<proteinExistence type="predicted"/>
<evidence type="ECO:0000313" key="3">
    <source>
        <dbReference type="EMBL" id="BEI89085.1"/>
    </source>
</evidence>
<dbReference type="PANTHER" id="PTHR43674">
    <property type="entry name" value="NITRILASE C965.09-RELATED"/>
    <property type="match status" value="1"/>
</dbReference>
<protein>
    <recommendedName>
        <fullName evidence="2">CN hydrolase domain-containing protein</fullName>
    </recommendedName>
</protein>
<dbReference type="CDD" id="cd07197">
    <property type="entry name" value="nitrilase"/>
    <property type="match status" value="1"/>
</dbReference>
<dbReference type="Gene3D" id="3.60.110.10">
    <property type="entry name" value="Carbon-nitrogen hydrolase"/>
    <property type="match status" value="1"/>
</dbReference>
<dbReference type="Proteomes" id="UP001233271">
    <property type="component" value="Chromosome 2"/>
</dbReference>
<dbReference type="KEGG" id="ccac:CcaHIS019_0204470"/>
<dbReference type="InterPro" id="IPR003010">
    <property type="entry name" value="C-N_Hydrolase"/>
</dbReference>
<accession>A0AA48I8L5</accession>
<dbReference type="GO" id="GO:0016811">
    <property type="term" value="F:hydrolase activity, acting on carbon-nitrogen (but not peptide) bonds, in linear amides"/>
    <property type="evidence" value="ECO:0007669"/>
    <property type="project" value="TreeGrafter"/>
</dbReference>
<dbReference type="RefSeq" id="XP_060454351.1">
    <property type="nucleotide sequence ID" value="XM_060597460.1"/>
</dbReference>
<reference evidence="3" key="1">
    <citation type="journal article" date="2023" name="BMC Genomics">
        <title>Chromosome-level genome assemblies of Cutaneotrichosporon spp. (Trichosporonales, Basidiomycota) reveal imbalanced evolution between nucleotide sequences and chromosome synteny.</title>
        <authorList>
            <person name="Kobayashi Y."/>
            <person name="Kayamori A."/>
            <person name="Aoki K."/>
            <person name="Shiwa Y."/>
            <person name="Matsutani M."/>
            <person name="Fujita N."/>
            <person name="Sugita T."/>
            <person name="Iwasaki W."/>
            <person name="Tanaka N."/>
            <person name="Takashima M."/>
        </authorList>
    </citation>
    <scope>NUCLEOTIDE SEQUENCE</scope>
    <source>
        <strain evidence="3">HIS019</strain>
    </source>
</reference>
<dbReference type="InterPro" id="IPR036526">
    <property type="entry name" value="C-N_Hydrolase_sf"/>
</dbReference>
<name>A0AA48I8L5_9TREE</name>
<dbReference type="Pfam" id="PF00795">
    <property type="entry name" value="CN_hydrolase"/>
    <property type="match status" value="2"/>
</dbReference>
<keyword evidence="1" id="KW-0378">Hydrolase</keyword>
<dbReference type="EMBL" id="AP028213">
    <property type="protein sequence ID" value="BEI89085.1"/>
    <property type="molecule type" value="Genomic_DNA"/>
</dbReference>
<dbReference type="PROSITE" id="PS50263">
    <property type="entry name" value="CN_HYDROLASE"/>
    <property type="match status" value="1"/>
</dbReference>
<gene>
    <name evidence="3" type="ORF">CcaverHIS019_0204470</name>
</gene>
<dbReference type="AlphaFoldDB" id="A0AA48I8L5"/>
<organism evidence="3 4">
    <name type="scientific">Cutaneotrichosporon cavernicola</name>
    <dbReference type="NCBI Taxonomy" id="279322"/>
    <lineage>
        <taxon>Eukaryota</taxon>
        <taxon>Fungi</taxon>
        <taxon>Dikarya</taxon>
        <taxon>Basidiomycota</taxon>
        <taxon>Agaricomycotina</taxon>
        <taxon>Tremellomycetes</taxon>
        <taxon>Trichosporonales</taxon>
        <taxon>Trichosporonaceae</taxon>
        <taxon>Cutaneotrichosporon</taxon>
    </lineage>
</organism>
<evidence type="ECO:0000256" key="1">
    <source>
        <dbReference type="ARBA" id="ARBA00022801"/>
    </source>
</evidence>
<keyword evidence="4" id="KW-1185">Reference proteome</keyword>